<name>A0ABN1L6K8_9GAMM</name>
<protein>
    <submittedName>
        <fullName evidence="3">DUF418 domain-containing protein</fullName>
    </submittedName>
</protein>
<dbReference type="EMBL" id="BAAAFA010000005">
    <property type="protein sequence ID" value="GAA0816452.1"/>
    <property type="molecule type" value="Genomic_DNA"/>
</dbReference>
<feature type="transmembrane region" description="Helical" evidence="1">
    <location>
        <begin position="203"/>
        <end position="220"/>
    </location>
</feature>
<dbReference type="InterPro" id="IPR007349">
    <property type="entry name" value="DUF418"/>
</dbReference>
<keyword evidence="1" id="KW-0472">Membrane</keyword>
<feature type="transmembrane region" description="Helical" evidence="1">
    <location>
        <begin position="136"/>
        <end position="158"/>
    </location>
</feature>
<feature type="transmembrane region" description="Helical" evidence="1">
    <location>
        <begin position="93"/>
        <end position="116"/>
    </location>
</feature>
<proteinExistence type="predicted"/>
<dbReference type="Proteomes" id="UP001500021">
    <property type="component" value="Unassembled WGS sequence"/>
</dbReference>
<comment type="caution">
    <text evidence="3">The sequence shown here is derived from an EMBL/GenBank/DDBJ whole genome shotgun (WGS) entry which is preliminary data.</text>
</comment>
<reference evidence="3 4" key="1">
    <citation type="journal article" date="2019" name="Int. J. Syst. Evol. Microbiol.">
        <title>The Global Catalogue of Microorganisms (GCM) 10K type strain sequencing project: providing services to taxonomists for standard genome sequencing and annotation.</title>
        <authorList>
            <consortium name="The Broad Institute Genomics Platform"/>
            <consortium name="The Broad Institute Genome Sequencing Center for Infectious Disease"/>
            <person name="Wu L."/>
            <person name="Ma J."/>
        </authorList>
    </citation>
    <scope>NUCLEOTIDE SEQUENCE [LARGE SCALE GENOMIC DNA]</scope>
    <source>
        <strain evidence="3 4">JCM 15608</strain>
    </source>
</reference>
<keyword evidence="1" id="KW-1133">Transmembrane helix</keyword>
<feature type="transmembrane region" description="Helical" evidence="1">
    <location>
        <begin position="178"/>
        <end position="197"/>
    </location>
</feature>
<dbReference type="InterPro" id="IPR018184">
    <property type="entry name" value="Integrin_alpha_C_CS"/>
</dbReference>
<feature type="transmembrane region" description="Helical" evidence="1">
    <location>
        <begin position="263"/>
        <end position="281"/>
    </location>
</feature>
<feature type="transmembrane region" description="Helical" evidence="1">
    <location>
        <begin position="12"/>
        <end position="35"/>
    </location>
</feature>
<feature type="transmembrane region" description="Helical" evidence="1">
    <location>
        <begin position="332"/>
        <end position="351"/>
    </location>
</feature>
<evidence type="ECO:0000256" key="1">
    <source>
        <dbReference type="SAM" id="Phobius"/>
    </source>
</evidence>
<accession>A0ABN1L6K8</accession>
<keyword evidence="4" id="KW-1185">Reference proteome</keyword>
<dbReference type="Pfam" id="PF04235">
    <property type="entry name" value="DUF418"/>
    <property type="match status" value="1"/>
</dbReference>
<dbReference type="PANTHER" id="PTHR30590">
    <property type="entry name" value="INNER MEMBRANE PROTEIN"/>
    <property type="match status" value="1"/>
</dbReference>
<feature type="domain" description="DUF418" evidence="2">
    <location>
        <begin position="217"/>
        <end position="366"/>
    </location>
</feature>
<gene>
    <name evidence="3" type="ORF">GCM10009111_16250</name>
</gene>
<evidence type="ECO:0000259" key="2">
    <source>
        <dbReference type="Pfam" id="PF04235"/>
    </source>
</evidence>
<dbReference type="InterPro" id="IPR052529">
    <property type="entry name" value="Bact_Transport_Assoc"/>
</dbReference>
<evidence type="ECO:0000313" key="3">
    <source>
        <dbReference type="EMBL" id="GAA0816452.1"/>
    </source>
</evidence>
<dbReference type="PROSITE" id="PS00242">
    <property type="entry name" value="INTEGRIN_ALPHA"/>
    <property type="match status" value="1"/>
</dbReference>
<keyword evidence="1" id="KW-0812">Transmembrane</keyword>
<feature type="transmembrane region" description="Helical" evidence="1">
    <location>
        <begin position="232"/>
        <end position="251"/>
    </location>
</feature>
<organism evidence="3 4">
    <name type="scientific">Colwellia asteriadis</name>
    <dbReference type="NCBI Taxonomy" id="517723"/>
    <lineage>
        <taxon>Bacteria</taxon>
        <taxon>Pseudomonadati</taxon>
        <taxon>Pseudomonadota</taxon>
        <taxon>Gammaproteobacteria</taxon>
        <taxon>Alteromonadales</taxon>
        <taxon>Colwelliaceae</taxon>
        <taxon>Colwellia</taxon>
    </lineage>
</organism>
<evidence type="ECO:0000313" key="4">
    <source>
        <dbReference type="Proteomes" id="UP001500021"/>
    </source>
</evidence>
<dbReference type="PANTHER" id="PTHR30590:SF2">
    <property type="entry name" value="INNER MEMBRANE PROTEIN"/>
    <property type="match status" value="1"/>
</dbReference>
<feature type="transmembrane region" description="Helical" evidence="1">
    <location>
        <begin position="55"/>
        <end position="72"/>
    </location>
</feature>
<sequence length="383" mass="43590">MRLQSIDALRGVAILGILFMNIYFHGSIITGYGELTPKPFTDTIIEALNSVFIDGRFRTLFCLLFGAGLAIQHHAYKKKKYSPKAFLTIRMNWLMLFGLVHGIFIFGGDILLLYSVCALSILNSLNLPLKKLRRKAYLFLSIGAALALAITLVLVFFLDEQTMLRASTEYNELYQLWFSGYFNQLWIQGGIAISIVLTSPLFIYWQVTGLMMLGAFLYRIGFFKRGFTQSQLFIISLAALSLICIDFIILLNSPALTDETSSILASTSAIFVALIYAHIVIKLSHHKNKIIAVLSNVGKVAFSLYILQSIAMAMLLRFWHQGFHLSAQRVDYVLIACGFTLIQILIAHYYLQYFKQGPLEYLWRNACQHSLYKRMYKNKNAHH</sequence>
<dbReference type="RefSeq" id="WP_343816888.1">
    <property type="nucleotide sequence ID" value="NZ_BAAAFA010000005.1"/>
</dbReference>